<dbReference type="CDD" id="cd13156">
    <property type="entry name" value="KOW_RPL6"/>
    <property type="match status" value="1"/>
</dbReference>
<dbReference type="GO" id="GO:0003735">
    <property type="term" value="F:structural constituent of ribosome"/>
    <property type="evidence" value="ECO:0007669"/>
    <property type="project" value="InterPro"/>
</dbReference>
<keyword evidence="2" id="KW-0689">Ribosomal protein</keyword>
<dbReference type="PANTHER" id="PTHR10715:SF0">
    <property type="entry name" value="LARGE RIBOSOMAL SUBUNIT PROTEIN EL6"/>
    <property type="match status" value="1"/>
</dbReference>
<gene>
    <name evidence="4" type="ORF">HaLaN_14295</name>
</gene>
<protein>
    <submittedName>
        <fullName evidence="4">Component of cytosolic 80S ribosome and 60S large subunit</fullName>
    </submittedName>
</protein>
<dbReference type="Gene3D" id="2.30.30.30">
    <property type="match status" value="1"/>
</dbReference>
<evidence type="ECO:0000256" key="2">
    <source>
        <dbReference type="ARBA" id="ARBA00022980"/>
    </source>
</evidence>
<dbReference type="GO" id="GO:0002181">
    <property type="term" value="P:cytoplasmic translation"/>
    <property type="evidence" value="ECO:0007669"/>
    <property type="project" value="TreeGrafter"/>
</dbReference>
<proteinExistence type="inferred from homology"/>
<dbReference type="SUPFAM" id="SSF50104">
    <property type="entry name" value="Translation proteins SH3-like domain"/>
    <property type="match status" value="1"/>
</dbReference>
<reference evidence="4 5" key="1">
    <citation type="submission" date="2020-02" db="EMBL/GenBank/DDBJ databases">
        <title>Draft genome sequence of Haematococcus lacustris strain NIES-144.</title>
        <authorList>
            <person name="Morimoto D."/>
            <person name="Nakagawa S."/>
            <person name="Yoshida T."/>
            <person name="Sawayama S."/>
        </authorList>
    </citation>
    <scope>NUCLEOTIDE SEQUENCE [LARGE SCALE GENOMIC DNA]</scope>
    <source>
        <strain evidence="4 5">NIES-144</strain>
    </source>
</reference>
<keyword evidence="5" id="KW-1185">Reference proteome</keyword>
<evidence type="ECO:0000256" key="1">
    <source>
        <dbReference type="ARBA" id="ARBA00010592"/>
    </source>
</evidence>
<dbReference type="PANTHER" id="PTHR10715">
    <property type="entry name" value="60S RIBOSOMAL PROTEIN L6"/>
    <property type="match status" value="1"/>
</dbReference>
<dbReference type="GO" id="GO:0022625">
    <property type="term" value="C:cytosolic large ribosomal subunit"/>
    <property type="evidence" value="ECO:0007669"/>
    <property type="project" value="TreeGrafter"/>
</dbReference>
<organism evidence="4 5">
    <name type="scientific">Haematococcus lacustris</name>
    <name type="common">Green alga</name>
    <name type="synonym">Haematococcus pluvialis</name>
    <dbReference type="NCBI Taxonomy" id="44745"/>
    <lineage>
        <taxon>Eukaryota</taxon>
        <taxon>Viridiplantae</taxon>
        <taxon>Chlorophyta</taxon>
        <taxon>core chlorophytes</taxon>
        <taxon>Chlorophyceae</taxon>
        <taxon>CS clade</taxon>
        <taxon>Chlamydomonadales</taxon>
        <taxon>Haematococcaceae</taxon>
        <taxon>Haematococcus</taxon>
    </lineage>
</organism>
<accession>A0A699ZFE9</accession>
<sequence>MVKKPAVEVAAGISALGRSKTYKRRAVWAVKKKNGGQFPVHSKAEAKAAPAVRAPRFYPADDVPKPLSHKAVHKPTKLRSSITPGTVLILLAGRFKGKRVVFLKQLPSGLLLVTGPFKLNGVPVRRVNQEFFDASQAQKKELAAQYIANQKALDAALLPAVPADLKAYLSARFTLKDGDRPHLMNF</sequence>
<dbReference type="InterPro" id="IPR014722">
    <property type="entry name" value="Rib_uL2_dom2"/>
</dbReference>
<comment type="caution">
    <text evidence="4">The sequence shown here is derived from an EMBL/GenBank/DDBJ whole genome shotgun (WGS) entry which is preliminary data.</text>
</comment>
<dbReference type="AlphaFoldDB" id="A0A699ZFE9"/>
<dbReference type="InterPro" id="IPR041997">
    <property type="entry name" value="Ribosomal_eL6_KOW"/>
</dbReference>
<dbReference type="GO" id="GO:0003723">
    <property type="term" value="F:RNA binding"/>
    <property type="evidence" value="ECO:0007669"/>
    <property type="project" value="TreeGrafter"/>
</dbReference>
<comment type="similarity">
    <text evidence="1">Belongs to the eukaryotic ribosomal protein eL6 family.</text>
</comment>
<dbReference type="InterPro" id="IPR000915">
    <property type="entry name" value="60S_ribosomal_eL6"/>
</dbReference>
<dbReference type="Pfam" id="PF01159">
    <property type="entry name" value="Ribosomal_L6e"/>
    <property type="match status" value="1"/>
</dbReference>
<keyword evidence="3" id="KW-0687">Ribonucleoprotein</keyword>
<evidence type="ECO:0000313" key="5">
    <source>
        <dbReference type="Proteomes" id="UP000485058"/>
    </source>
</evidence>
<name>A0A699ZFE9_HAELA</name>
<feature type="non-terminal residue" evidence="4">
    <location>
        <position position="1"/>
    </location>
</feature>
<evidence type="ECO:0000256" key="3">
    <source>
        <dbReference type="ARBA" id="ARBA00023274"/>
    </source>
</evidence>
<dbReference type="Proteomes" id="UP000485058">
    <property type="component" value="Unassembled WGS sequence"/>
</dbReference>
<dbReference type="GO" id="GO:0000027">
    <property type="term" value="P:ribosomal large subunit assembly"/>
    <property type="evidence" value="ECO:0007669"/>
    <property type="project" value="TreeGrafter"/>
</dbReference>
<dbReference type="EMBL" id="BLLF01001177">
    <property type="protein sequence ID" value="GFH17624.1"/>
    <property type="molecule type" value="Genomic_DNA"/>
</dbReference>
<dbReference type="InterPro" id="IPR008991">
    <property type="entry name" value="Translation_prot_SH3-like_sf"/>
</dbReference>
<evidence type="ECO:0000313" key="4">
    <source>
        <dbReference type="EMBL" id="GFH17624.1"/>
    </source>
</evidence>